<dbReference type="AlphaFoldDB" id="A0A1S8LJQ1"/>
<evidence type="ECO:0000313" key="1">
    <source>
        <dbReference type="EMBL" id="URZ10822.1"/>
    </source>
</evidence>
<dbReference type="KEGG" id="crw:CROST_015370"/>
<dbReference type="Proteomes" id="UP000190951">
    <property type="component" value="Chromosome"/>
</dbReference>
<evidence type="ECO:0000313" key="2">
    <source>
        <dbReference type="Proteomes" id="UP000190951"/>
    </source>
</evidence>
<keyword evidence="2" id="KW-1185">Reference proteome</keyword>
<organism evidence="1 2">
    <name type="scientific">Clostridium felsineum</name>
    <dbReference type="NCBI Taxonomy" id="36839"/>
    <lineage>
        <taxon>Bacteria</taxon>
        <taxon>Bacillati</taxon>
        <taxon>Bacillota</taxon>
        <taxon>Clostridia</taxon>
        <taxon>Eubacteriales</taxon>
        <taxon>Clostridiaceae</taxon>
        <taxon>Clostridium</taxon>
    </lineage>
</organism>
<accession>A0A1S8LJQ1</accession>
<name>A0A1S8LJQ1_9CLOT</name>
<protein>
    <submittedName>
        <fullName evidence="1">Uncharacterized protein</fullName>
    </submittedName>
</protein>
<dbReference type="STRING" id="84029.CROST_06760"/>
<reference evidence="1 2" key="1">
    <citation type="submission" date="2022-04" db="EMBL/GenBank/DDBJ databases">
        <title>Genome sequence of C. roseum typestrain.</title>
        <authorList>
            <person name="Poehlein A."/>
            <person name="Schoch T."/>
            <person name="Duerre P."/>
            <person name="Daniel R."/>
        </authorList>
    </citation>
    <scope>NUCLEOTIDE SEQUENCE [LARGE SCALE GENOMIC DNA]</scope>
    <source>
        <strain evidence="1 2">DSM 7320</strain>
    </source>
</reference>
<dbReference type="EMBL" id="CP096983">
    <property type="protein sequence ID" value="URZ10822.1"/>
    <property type="molecule type" value="Genomic_DNA"/>
</dbReference>
<sequence>MNITTISLKYFFLALTIIGVFLTYYYKSLVMKTSPGHRDREKILGNMKDPISWRIRNNKLSIRILFWTAISFIIFLYLSLFVNAGTVSIIYLVIYMALIIASLISVKANKKSTDI</sequence>
<proteinExistence type="predicted"/>
<gene>
    <name evidence="1" type="ORF">CROST_015370</name>
</gene>
<dbReference type="RefSeq" id="WP_077834352.1">
    <property type="nucleotide sequence ID" value="NZ_CP096983.1"/>
</dbReference>